<sequence length="618" mass="68460">MGSVPGQDTAGKRPNFLIIVADDLGFSDCGCFGSEIQTPNVDKLAGEAGSLRFTEFHVAAACSPTRSMLMTGTDHHIAGLGQLQEFTRMSPAHYNAPGHEGYLNESVVALPELLKEGGYLTLMSGKWHLGLKPEHHPIKRGFSKSFALLPGCANHYGWEPQYDDPTNEPIKFLETSTRALHVEDEYFIKELPEPWYSSDGYADKMISYLRERNDEEKEKPFFAYLPFSAPHWPLQAPKESSDKYRGMYADGPEALRNRRVQRLKDLGLVAPDVKPHNVVVTPGEQADWDTLDEETRAKSARAMEVYAGMVDRMDWNIGRVVDYLKETGEYDNTFVLFMSDNGAEGASFEAIPIMGTNISSHIAKYYNNSLDNIGNGDSFVWYGSRWAQAATAPSRLFKMFSTEGGCRVPLVVKPPKRSAQQAAAAPIITDAFCTVMDLVPTVLEMAGLEHPGSTYKGKPIAMLRGRSWAPFLDTLATSTTSGTAASAGRQPIHAPDYVAGFEIAGSGALRRGDFKITFVPAPRGPQKWELFNVREDPGETNDLREQMPELFRELLACWDEYKKEVGVVGLAGEFKRPTPGDPSFAVDEFADPLGWIKYIGRPEITPDRLKGVIPDKVR</sequence>
<dbReference type="GeneID" id="41975421"/>
<dbReference type="FunFam" id="3.40.720.10:FF:000044">
    <property type="entry name" value="Arylsulfatase"/>
    <property type="match status" value="1"/>
</dbReference>
<dbReference type="PROSITE" id="PS00149">
    <property type="entry name" value="SULFATASE_2"/>
    <property type="match status" value="1"/>
</dbReference>
<gene>
    <name evidence="9" type="ORF">E0L32_007974</name>
</gene>
<dbReference type="GO" id="GO:0005737">
    <property type="term" value="C:cytoplasm"/>
    <property type="evidence" value="ECO:0007669"/>
    <property type="project" value="UniProtKB-SubCell"/>
</dbReference>
<evidence type="ECO:0000256" key="7">
    <source>
        <dbReference type="ARBA" id="ARBA00022837"/>
    </source>
</evidence>
<dbReference type="InParanoid" id="A0A507ATN8"/>
<comment type="similarity">
    <text evidence="3">Belongs to the sulfatase family.</text>
</comment>
<dbReference type="AlphaFoldDB" id="A0A507ATN8"/>
<dbReference type="Pfam" id="PF00884">
    <property type="entry name" value="Sulfatase"/>
    <property type="match status" value="1"/>
</dbReference>
<evidence type="ECO:0000259" key="8">
    <source>
        <dbReference type="Pfam" id="PF00884"/>
    </source>
</evidence>
<evidence type="ECO:0000313" key="10">
    <source>
        <dbReference type="Proteomes" id="UP000319257"/>
    </source>
</evidence>
<dbReference type="PANTHER" id="PTHR42693">
    <property type="entry name" value="ARYLSULFATASE FAMILY MEMBER"/>
    <property type="match status" value="1"/>
</dbReference>
<keyword evidence="5" id="KW-0479">Metal-binding</keyword>
<comment type="cofactor">
    <cofactor evidence="1">
        <name>Ca(2+)</name>
        <dbReference type="ChEBI" id="CHEBI:29108"/>
    </cofactor>
</comment>
<dbReference type="EMBL" id="SKBQ01000050">
    <property type="protein sequence ID" value="TPX11113.1"/>
    <property type="molecule type" value="Genomic_DNA"/>
</dbReference>
<dbReference type="Gene3D" id="3.40.720.10">
    <property type="entry name" value="Alkaline Phosphatase, subunit A"/>
    <property type="match status" value="1"/>
</dbReference>
<dbReference type="InterPro" id="IPR024607">
    <property type="entry name" value="Sulfatase_CS"/>
</dbReference>
<dbReference type="Gene3D" id="3.30.1120.10">
    <property type="match status" value="1"/>
</dbReference>
<dbReference type="PANTHER" id="PTHR42693:SF33">
    <property type="entry name" value="ARYLSULFATASE"/>
    <property type="match status" value="1"/>
</dbReference>
<dbReference type="Proteomes" id="UP000319257">
    <property type="component" value="Unassembled WGS sequence"/>
</dbReference>
<evidence type="ECO:0000256" key="3">
    <source>
        <dbReference type="ARBA" id="ARBA00008779"/>
    </source>
</evidence>
<keyword evidence="4" id="KW-0963">Cytoplasm</keyword>
<evidence type="ECO:0000256" key="4">
    <source>
        <dbReference type="ARBA" id="ARBA00022490"/>
    </source>
</evidence>
<evidence type="ECO:0000256" key="6">
    <source>
        <dbReference type="ARBA" id="ARBA00022801"/>
    </source>
</evidence>
<feature type="domain" description="Sulfatase N-terminal" evidence="8">
    <location>
        <begin position="14"/>
        <end position="447"/>
    </location>
</feature>
<dbReference type="SUPFAM" id="SSF53649">
    <property type="entry name" value="Alkaline phosphatase-like"/>
    <property type="match status" value="1"/>
</dbReference>
<dbReference type="STRING" id="1093900.A0A507ATN8"/>
<evidence type="ECO:0000313" key="9">
    <source>
        <dbReference type="EMBL" id="TPX11113.1"/>
    </source>
</evidence>
<dbReference type="RefSeq" id="XP_030992824.1">
    <property type="nucleotide sequence ID" value="XM_031142776.1"/>
</dbReference>
<dbReference type="OrthoDB" id="103349at2759"/>
<evidence type="ECO:0000256" key="1">
    <source>
        <dbReference type="ARBA" id="ARBA00001913"/>
    </source>
</evidence>
<proteinExistence type="inferred from homology"/>
<accession>A0A507ATN8</accession>
<dbReference type="CDD" id="cd16025">
    <property type="entry name" value="PAS_like"/>
    <property type="match status" value="1"/>
</dbReference>
<dbReference type="InterPro" id="IPR050738">
    <property type="entry name" value="Sulfatase"/>
</dbReference>
<dbReference type="InterPro" id="IPR017850">
    <property type="entry name" value="Alkaline_phosphatase_core_sf"/>
</dbReference>
<reference evidence="9 10" key="1">
    <citation type="submission" date="2019-06" db="EMBL/GenBank/DDBJ databases">
        <title>Draft genome sequence of the filamentous fungus Phialemoniopsis curvata isolated from diesel fuel.</title>
        <authorList>
            <person name="Varaljay V.A."/>
            <person name="Lyon W.J."/>
            <person name="Crouch A.L."/>
            <person name="Drake C.E."/>
            <person name="Hollomon J.M."/>
            <person name="Nadeau L.J."/>
            <person name="Nunn H.S."/>
            <person name="Stevenson B.S."/>
            <person name="Bojanowski C.L."/>
            <person name="Crookes-Goodson W.J."/>
        </authorList>
    </citation>
    <scope>NUCLEOTIDE SEQUENCE [LARGE SCALE GENOMIC DNA]</scope>
    <source>
        <strain evidence="9 10">D216</strain>
    </source>
</reference>
<organism evidence="9 10">
    <name type="scientific">Thyridium curvatum</name>
    <dbReference type="NCBI Taxonomy" id="1093900"/>
    <lineage>
        <taxon>Eukaryota</taxon>
        <taxon>Fungi</taxon>
        <taxon>Dikarya</taxon>
        <taxon>Ascomycota</taxon>
        <taxon>Pezizomycotina</taxon>
        <taxon>Sordariomycetes</taxon>
        <taxon>Sordariomycetidae</taxon>
        <taxon>Thyridiales</taxon>
        <taxon>Thyridiaceae</taxon>
        <taxon>Thyridium</taxon>
    </lineage>
</organism>
<dbReference type="InterPro" id="IPR000917">
    <property type="entry name" value="Sulfatase_N"/>
</dbReference>
<keyword evidence="10" id="KW-1185">Reference proteome</keyword>
<comment type="caution">
    <text evidence="9">The sequence shown here is derived from an EMBL/GenBank/DDBJ whole genome shotgun (WGS) entry which is preliminary data.</text>
</comment>
<evidence type="ECO:0000256" key="2">
    <source>
        <dbReference type="ARBA" id="ARBA00004496"/>
    </source>
</evidence>
<evidence type="ECO:0000256" key="5">
    <source>
        <dbReference type="ARBA" id="ARBA00022723"/>
    </source>
</evidence>
<keyword evidence="6" id="KW-0378">Hydrolase</keyword>
<keyword evidence="7" id="KW-0106">Calcium</keyword>
<dbReference type="GO" id="GO:0046872">
    <property type="term" value="F:metal ion binding"/>
    <property type="evidence" value="ECO:0007669"/>
    <property type="project" value="UniProtKB-KW"/>
</dbReference>
<dbReference type="GO" id="GO:0004065">
    <property type="term" value="F:arylsulfatase activity"/>
    <property type="evidence" value="ECO:0007669"/>
    <property type="project" value="TreeGrafter"/>
</dbReference>
<name>A0A507ATN8_9PEZI</name>
<protein>
    <recommendedName>
        <fullName evidence="8">Sulfatase N-terminal domain-containing protein</fullName>
    </recommendedName>
</protein>
<comment type="subcellular location">
    <subcellularLocation>
        <location evidence="2">Cytoplasm</location>
    </subcellularLocation>
</comment>